<dbReference type="AlphaFoldDB" id="A0A3Q9HNY4"/>
<dbReference type="InterPro" id="IPR043129">
    <property type="entry name" value="ATPase_NBD"/>
</dbReference>
<dbReference type="PROSITE" id="PS01125">
    <property type="entry name" value="ROK"/>
    <property type="match status" value="1"/>
</dbReference>
<reference evidence="2 3" key="1">
    <citation type="submission" date="2016-07" db="EMBL/GenBank/DDBJ databases">
        <title>Genome and transcriptome analysis of iron-reducing fermentative bacteria Anoxybacter fermentans.</title>
        <authorList>
            <person name="Zeng X."/>
            <person name="Shao Z."/>
        </authorList>
    </citation>
    <scope>NUCLEOTIDE SEQUENCE [LARGE SCALE GENOMIC DNA]</scope>
    <source>
        <strain evidence="2 3">DY22613</strain>
    </source>
</reference>
<dbReference type="PANTHER" id="PTHR18964">
    <property type="entry name" value="ROK (REPRESSOR, ORF, KINASE) FAMILY"/>
    <property type="match status" value="1"/>
</dbReference>
<evidence type="ECO:0000313" key="3">
    <source>
        <dbReference type="Proteomes" id="UP000267250"/>
    </source>
</evidence>
<gene>
    <name evidence="2" type="ORF">BBF96_01480</name>
</gene>
<dbReference type="SUPFAM" id="SSF53067">
    <property type="entry name" value="Actin-like ATPase domain"/>
    <property type="match status" value="1"/>
</dbReference>
<name>A0A3Q9HNY4_9FIRM</name>
<keyword evidence="3" id="KW-1185">Reference proteome</keyword>
<dbReference type="PANTHER" id="PTHR18964:SF149">
    <property type="entry name" value="BIFUNCTIONAL UDP-N-ACETYLGLUCOSAMINE 2-EPIMERASE_N-ACETYLMANNOSAMINE KINASE"/>
    <property type="match status" value="1"/>
</dbReference>
<dbReference type="InterPro" id="IPR049874">
    <property type="entry name" value="ROK_cs"/>
</dbReference>
<accession>A0A3Q9HNY4</accession>
<evidence type="ECO:0000313" key="2">
    <source>
        <dbReference type="EMBL" id="AZR72182.1"/>
    </source>
</evidence>
<dbReference type="Gene3D" id="3.30.420.40">
    <property type="match status" value="1"/>
</dbReference>
<evidence type="ECO:0000256" key="1">
    <source>
        <dbReference type="ARBA" id="ARBA00006479"/>
    </source>
</evidence>
<sequence length="210" mass="22918">MILDNEAKAAAIGEKEFFHHNADNLVFVSINEGVGCGIIFDGKLYRGASGNAGEFGHIIIDSNGPQCHCGNNGCWEALASENYIVKRYLELSNFKQELTKDEIYQLGKNGDTNVLNIFKEIGKNIGIGLANIINSLSPELLIIGGGITEIKDYIYADIIEVLKEKALSVSLEKVVVEFSKLGNLATVYGMANLVFEKSINFLIRGDLNAE</sequence>
<dbReference type="InterPro" id="IPR000600">
    <property type="entry name" value="ROK"/>
</dbReference>
<dbReference type="Proteomes" id="UP000267250">
    <property type="component" value="Chromosome"/>
</dbReference>
<organism evidence="2 3">
    <name type="scientific">Anoxybacter fermentans</name>
    <dbReference type="NCBI Taxonomy" id="1323375"/>
    <lineage>
        <taxon>Bacteria</taxon>
        <taxon>Bacillati</taxon>
        <taxon>Bacillota</taxon>
        <taxon>Clostridia</taxon>
        <taxon>Halanaerobiales</taxon>
        <taxon>Anoxybacter</taxon>
    </lineage>
</organism>
<comment type="similarity">
    <text evidence="1">Belongs to the ROK (NagC/XylR) family.</text>
</comment>
<evidence type="ECO:0008006" key="4">
    <source>
        <dbReference type="Google" id="ProtNLM"/>
    </source>
</evidence>
<dbReference type="Pfam" id="PF00480">
    <property type="entry name" value="ROK"/>
    <property type="match status" value="1"/>
</dbReference>
<proteinExistence type="inferred from homology"/>
<dbReference type="EMBL" id="CP016379">
    <property type="protein sequence ID" value="AZR72182.1"/>
    <property type="molecule type" value="Genomic_DNA"/>
</dbReference>
<dbReference type="KEGG" id="aft:BBF96_01480"/>
<protein>
    <recommendedName>
        <fullName evidence="4">ROK family protein</fullName>
    </recommendedName>
</protein>